<dbReference type="Proteomes" id="UP001322277">
    <property type="component" value="Chromosome 8"/>
</dbReference>
<feature type="region of interest" description="Disordered" evidence="1">
    <location>
        <begin position="400"/>
        <end position="422"/>
    </location>
</feature>
<proteinExistence type="predicted"/>
<dbReference type="EMBL" id="CP137312">
    <property type="protein sequence ID" value="WQF87051.1"/>
    <property type="molecule type" value="Genomic_DNA"/>
</dbReference>
<dbReference type="AlphaFoldDB" id="A0AAX4IVB0"/>
<dbReference type="GeneID" id="87948565"/>
<reference evidence="3" key="1">
    <citation type="journal article" date="2023" name="bioRxiv">
        <title>Complete genome of the Medicago anthracnose fungus, Colletotrichum destructivum, reveals a mini-chromosome-like region within a core chromosome.</title>
        <authorList>
            <person name="Lapalu N."/>
            <person name="Simon A."/>
            <person name="Lu A."/>
            <person name="Plaumann P.-L."/>
            <person name="Amselem J."/>
            <person name="Pigne S."/>
            <person name="Auger A."/>
            <person name="Koch C."/>
            <person name="Dallery J.-F."/>
            <person name="O'Connell R.J."/>
        </authorList>
    </citation>
    <scope>NUCLEOTIDE SEQUENCE [LARGE SCALE GENOMIC DNA]</scope>
    <source>
        <strain evidence="3">CBS 520.97</strain>
    </source>
</reference>
<name>A0AAX4IVB0_9PEZI</name>
<protein>
    <submittedName>
        <fullName evidence="2">Uncharacterized protein</fullName>
    </submittedName>
</protein>
<accession>A0AAX4IVB0</accession>
<organism evidence="2 3">
    <name type="scientific">Colletotrichum destructivum</name>
    <dbReference type="NCBI Taxonomy" id="34406"/>
    <lineage>
        <taxon>Eukaryota</taxon>
        <taxon>Fungi</taxon>
        <taxon>Dikarya</taxon>
        <taxon>Ascomycota</taxon>
        <taxon>Pezizomycotina</taxon>
        <taxon>Sordariomycetes</taxon>
        <taxon>Hypocreomycetidae</taxon>
        <taxon>Glomerellales</taxon>
        <taxon>Glomerellaceae</taxon>
        <taxon>Colletotrichum</taxon>
        <taxon>Colletotrichum destructivum species complex</taxon>
    </lineage>
</organism>
<feature type="compositionally biased region" description="Polar residues" evidence="1">
    <location>
        <begin position="31"/>
        <end position="40"/>
    </location>
</feature>
<evidence type="ECO:0000313" key="3">
    <source>
        <dbReference type="Proteomes" id="UP001322277"/>
    </source>
</evidence>
<keyword evidence="3" id="KW-1185">Reference proteome</keyword>
<feature type="region of interest" description="Disordered" evidence="1">
    <location>
        <begin position="1"/>
        <end position="115"/>
    </location>
</feature>
<evidence type="ECO:0000256" key="1">
    <source>
        <dbReference type="SAM" id="MobiDB-lite"/>
    </source>
</evidence>
<dbReference type="RefSeq" id="XP_062784272.1">
    <property type="nucleotide sequence ID" value="XM_062928221.1"/>
</dbReference>
<evidence type="ECO:0000313" key="2">
    <source>
        <dbReference type="EMBL" id="WQF87051.1"/>
    </source>
</evidence>
<dbReference type="KEGG" id="cdet:87948565"/>
<sequence>MQRPQSNDEDNMAVGQGPAKLDLDDWEEVTDNFSVMSLSSSDDEEDVAPTASSSTAPCGAPPSYTKTGANKIPSSLPRPDRTQSASSEVVGETCTPRDEARSSTSVGTGQAPDRVYKPLARPHTMVNGYVLPTEKIAKAVSASQEASTNAGGSREYTTAAAVSPQECNSKRLEWFGRPLRHQSSSLPVPPIPNEGIRDSCESAYDVEAEEDMFWMRRRLTRARSFQDDEDSLSKPEGTLGETLDLDDSSMDPVFISQALESMDEYITDTLKLTDTLLAGLNKCLGITSSCHALLAQITELRPILAEYAAQWEKPLGAKDIPLDPSLSLWLSSLRTIFRKLRRQSKLWRALANTEKGKKVRSALVKLDDALDKHMKQMNDFLPIIQVDFSDYRTQNMPFPTEDMDEAHRSPKLSGNIPPRPTDRLSQVRNAMYRLKDQLQKTVEVLAISQNFLPAAASGSASDTVRRLGSTFNAVSLALTNNGSEWLESDLGRAQIGLLSHAEFSNLDPKTLDGFRVRLLQICNLVSNPTDHCQWSDEMVRDHYVYMLVEQQQLDALASIASVLEELMMPKHLKTRTEFDDFMKDM</sequence>
<gene>
    <name evidence="2" type="ORF">CDEST_12065</name>
</gene>